<dbReference type="RefSeq" id="WP_310113831.1">
    <property type="nucleotide sequence ID" value="NZ_JAVDTN010000015.1"/>
</dbReference>
<dbReference type="EMBL" id="JAVDWN010000015">
    <property type="protein sequence ID" value="MDR7165430.1"/>
    <property type="molecule type" value="Genomic_DNA"/>
</dbReference>
<organism evidence="1 2">
    <name type="scientific">Pseudarthrobacter oxydans</name>
    <name type="common">Arthrobacter oxydans</name>
    <dbReference type="NCBI Taxonomy" id="1671"/>
    <lineage>
        <taxon>Bacteria</taxon>
        <taxon>Bacillati</taxon>
        <taxon>Actinomycetota</taxon>
        <taxon>Actinomycetes</taxon>
        <taxon>Micrococcales</taxon>
        <taxon>Micrococcaceae</taxon>
        <taxon>Pseudarthrobacter</taxon>
    </lineage>
</organism>
<evidence type="ECO:0000313" key="1">
    <source>
        <dbReference type="EMBL" id="MDR7165430.1"/>
    </source>
</evidence>
<reference evidence="1" key="1">
    <citation type="submission" date="2023-07" db="EMBL/GenBank/DDBJ databases">
        <title>Sorghum-associated microbial communities from plants grown in Nebraska, USA.</title>
        <authorList>
            <person name="Schachtman D."/>
        </authorList>
    </citation>
    <scope>NUCLEOTIDE SEQUENCE</scope>
    <source>
        <strain evidence="1">BE261</strain>
    </source>
</reference>
<comment type="caution">
    <text evidence="1">The sequence shown here is derived from an EMBL/GenBank/DDBJ whole genome shotgun (WGS) entry which is preliminary data.</text>
</comment>
<dbReference type="AlphaFoldDB" id="A0AAW8NGG3"/>
<dbReference type="Proteomes" id="UP001262032">
    <property type="component" value="Unassembled WGS sequence"/>
</dbReference>
<name>A0AAW8NGG3_PSEOX</name>
<evidence type="ECO:0000313" key="2">
    <source>
        <dbReference type="Proteomes" id="UP001262032"/>
    </source>
</evidence>
<accession>A0AAW8NGG3</accession>
<proteinExistence type="predicted"/>
<gene>
    <name evidence="1" type="ORF">J2X12_003479</name>
</gene>
<protein>
    <submittedName>
        <fullName evidence="1">Uncharacterized protein</fullName>
    </submittedName>
</protein>
<dbReference type="GeneID" id="97424020"/>
<sequence length="100" mass="11195">MGFVSKRTSDISGAIIDDEQVITVVVRSLDKKFDATADELAGLKRLTNVIEVELQHADGHEEEIIVNRSEFDKVVTDEVLQRADTVRGRRQGFRPARNGD</sequence>